<keyword evidence="5" id="KW-1185">Reference proteome</keyword>
<dbReference type="PANTHER" id="PTHR40032:SF1">
    <property type="entry name" value="EXPORTED PROTEIN"/>
    <property type="match status" value="1"/>
</dbReference>
<dbReference type="PANTHER" id="PTHR40032">
    <property type="entry name" value="EXPORTED PROTEIN-RELATED"/>
    <property type="match status" value="1"/>
</dbReference>
<dbReference type="InterPro" id="IPR024301">
    <property type="entry name" value="Amidase_6"/>
</dbReference>
<organism evidence="4 5">
    <name type="scientific">Streptomyces phyllanthi</name>
    <dbReference type="NCBI Taxonomy" id="1803180"/>
    <lineage>
        <taxon>Bacteria</taxon>
        <taxon>Bacillati</taxon>
        <taxon>Actinomycetota</taxon>
        <taxon>Actinomycetes</taxon>
        <taxon>Kitasatosporales</taxon>
        <taxon>Streptomycetaceae</taxon>
        <taxon>Streptomyces</taxon>
    </lineage>
</organism>
<dbReference type="AlphaFoldDB" id="A0A5N8W5Q0"/>
<evidence type="ECO:0000259" key="3">
    <source>
        <dbReference type="Pfam" id="PF12671"/>
    </source>
</evidence>
<dbReference type="Proteomes" id="UP000326979">
    <property type="component" value="Unassembled WGS sequence"/>
</dbReference>
<protein>
    <submittedName>
        <fullName evidence="4">Amidase domain-containing protein</fullName>
    </submittedName>
</protein>
<evidence type="ECO:0000313" key="4">
    <source>
        <dbReference type="EMBL" id="MPY42801.1"/>
    </source>
</evidence>
<feature type="domain" description="Putative amidase" evidence="3">
    <location>
        <begin position="230"/>
        <end position="382"/>
    </location>
</feature>
<sequence length="385" mass="41749">MKSRTLSRRCSTLAAVALSTALLPLSAAQAADAPNTQVTQATTDAFGRVADAVLTDRTAALLAPGQSRPARTAMKATGGVRLTAALSRTEGTALTALGATRSRLAALGESYTAADTDVTVDSTKVREKKAVVRVTETTTLTYAKVRGDEPATTGFRAHHQLTFTAREDGTWQLSGMRRTDKGPRQINEPAPAAGGQLPLTRSPLAIIEAPKAATTYPAPANPKQLTGGTYNYAAMATYTEKYWKNYNPAYRKYNSLGGDCTNYLSQGLLAGGWKQISTVTPEEYDTWYYASNGTADAWIGVNEWSWFTQTAKRTKALANVYQMDVGDVMQVDFDKDGSKDHSMMTTYRSTSGVPYLTYHDADTYRRSLSSIIASYPTSSYYAYRT</sequence>
<name>A0A5N8W5Q0_9ACTN</name>
<dbReference type="Pfam" id="PF12671">
    <property type="entry name" value="Amidase_6"/>
    <property type="match status" value="1"/>
</dbReference>
<accession>A0A5N8W5Q0</accession>
<dbReference type="RefSeq" id="WP_386575458.1">
    <property type="nucleotide sequence ID" value="NZ_BAABEQ010000030.1"/>
</dbReference>
<proteinExistence type="predicted"/>
<feature type="chain" id="PRO_5024891552" evidence="2">
    <location>
        <begin position="31"/>
        <end position="385"/>
    </location>
</feature>
<feature type="region of interest" description="Disordered" evidence="1">
    <location>
        <begin position="177"/>
        <end position="197"/>
    </location>
</feature>
<dbReference type="EMBL" id="VJZE01000177">
    <property type="protein sequence ID" value="MPY42801.1"/>
    <property type="molecule type" value="Genomic_DNA"/>
</dbReference>
<evidence type="ECO:0000256" key="2">
    <source>
        <dbReference type="SAM" id="SignalP"/>
    </source>
</evidence>
<evidence type="ECO:0000256" key="1">
    <source>
        <dbReference type="SAM" id="MobiDB-lite"/>
    </source>
</evidence>
<keyword evidence="2" id="KW-0732">Signal</keyword>
<gene>
    <name evidence="4" type="ORF">FNH04_23720</name>
</gene>
<reference evidence="4 5" key="1">
    <citation type="submission" date="2019-07" db="EMBL/GenBank/DDBJ databases">
        <title>New species of Amycolatopsis and Streptomyces.</title>
        <authorList>
            <person name="Duangmal K."/>
            <person name="Teo W.F.A."/>
            <person name="Lipun K."/>
        </authorList>
    </citation>
    <scope>NUCLEOTIDE SEQUENCE [LARGE SCALE GENOMIC DNA]</scope>
    <source>
        <strain evidence="4 5">TISTR 2346</strain>
    </source>
</reference>
<feature type="signal peptide" evidence="2">
    <location>
        <begin position="1"/>
        <end position="30"/>
    </location>
</feature>
<evidence type="ECO:0000313" key="5">
    <source>
        <dbReference type="Proteomes" id="UP000326979"/>
    </source>
</evidence>
<comment type="caution">
    <text evidence="4">The sequence shown here is derived from an EMBL/GenBank/DDBJ whole genome shotgun (WGS) entry which is preliminary data.</text>
</comment>